<dbReference type="PANTHER" id="PTHR43581">
    <property type="entry name" value="ATP/GTP PHOSPHATASE"/>
    <property type="match status" value="1"/>
</dbReference>
<protein>
    <submittedName>
        <fullName evidence="2">AAA family ATPase</fullName>
    </submittedName>
</protein>
<dbReference type="EMBL" id="VZOT01000010">
    <property type="protein sequence ID" value="KAB0585807.1"/>
    <property type="molecule type" value="Genomic_DNA"/>
</dbReference>
<accession>A0A6A1R0K4</accession>
<dbReference type="GO" id="GO:0016887">
    <property type="term" value="F:ATP hydrolysis activity"/>
    <property type="evidence" value="ECO:0007669"/>
    <property type="project" value="InterPro"/>
</dbReference>
<reference evidence="2" key="1">
    <citation type="submission" date="2019-09" db="EMBL/GenBank/DDBJ databases">
        <title>Draft genome sequences of 48 bacterial type strains from the CCUG.</title>
        <authorList>
            <person name="Tunovic T."/>
            <person name="Pineiro-Iglesias B."/>
            <person name="Unosson C."/>
            <person name="Inganas E."/>
            <person name="Ohlen M."/>
            <person name="Cardew S."/>
            <person name="Jensie-Markopoulos S."/>
            <person name="Salva-Serra F."/>
            <person name="Jaen-Luchoro D."/>
            <person name="Karlsson R."/>
            <person name="Svensson-Stadler L."/>
            <person name="Chun J."/>
            <person name="Moore E."/>
        </authorList>
    </citation>
    <scope>NUCLEOTIDE SEQUENCE</scope>
    <source>
        <strain evidence="2">CCUG 15333</strain>
    </source>
</reference>
<dbReference type="InterPro" id="IPR003959">
    <property type="entry name" value="ATPase_AAA_core"/>
</dbReference>
<dbReference type="AlphaFoldDB" id="A0A6A1R0K4"/>
<dbReference type="InterPro" id="IPR051396">
    <property type="entry name" value="Bact_Antivir_Def_Nuclease"/>
</dbReference>
<proteinExistence type="predicted"/>
<organism evidence="2">
    <name type="scientific">Comamonas kerstersii</name>
    <dbReference type="NCBI Taxonomy" id="225992"/>
    <lineage>
        <taxon>Bacteria</taxon>
        <taxon>Pseudomonadati</taxon>
        <taxon>Pseudomonadota</taxon>
        <taxon>Betaproteobacteria</taxon>
        <taxon>Burkholderiales</taxon>
        <taxon>Comamonadaceae</taxon>
        <taxon>Comamonas</taxon>
    </lineage>
</organism>
<sequence>MQFFVLQNNQSTPSIYTNTAFLTIDRWNDYSFVTQFYLEVFDNHGVKHSIGQVKIGFKGQTTSVPTHTHLTHHFSNLDSNFVSLGQDVDYYKKIYDLPQDLREQLLIGLNDIVYNINRIVEFESEDFFTTSLLRYVSLTTIHGQFSNVLNGRAVLTNYNFKFVRDEGGNLSPVDIVFNVIVGSTPSTNVHAIIGRNGVGKTKILNGMVEIISSTSAQCRFETALFPGAYSQIDSNFFSSLISVSFSAFDPFVPPADQPDPAKGPCYFYVGLKELDGRGKDIKTIRSEIIKSFHECLSLDTKKIRLINAIKTLSSDVNFAQMGFDKLIVDNKNDFLRHLENKVEKMSSGHAVVFLTIAKLIEKVEEKTLIIIDEPEGHLHPPLLSAFLRALSELTLDRNAVAIIATHSPVVLQEIPKSCVWKISRSGLSLRATRPEIETFGENVGILTREVFGLEVINSGFHDLLVKEVDAGGTYESIVNKYNHQLGLEARSLLATLLANKR</sequence>
<comment type="caution">
    <text evidence="2">The sequence shown here is derived from an EMBL/GenBank/DDBJ whole genome shotgun (WGS) entry which is preliminary data.</text>
</comment>
<dbReference type="SUPFAM" id="SSF52540">
    <property type="entry name" value="P-loop containing nucleoside triphosphate hydrolases"/>
    <property type="match status" value="1"/>
</dbReference>
<name>A0A6A1R0K4_9BURK</name>
<dbReference type="Gene3D" id="3.40.50.300">
    <property type="entry name" value="P-loop containing nucleotide triphosphate hydrolases"/>
    <property type="match status" value="1"/>
</dbReference>
<dbReference type="GO" id="GO:0005524">
    <property type="term" value="F:ATP binding"/>
    <property type="evidence" value="ECO:0007669"/>
    <property type="project" value="InterPro"/>
</dbReference>
<dbReference type="PANTHER" id="PTHR43581:SF4">
    <property type="entry name" value="ATP_GTP PHOSPHATASE"/>
    <property type="match status" value="1"/>
</dbReference>
<feature type="domain" description="ATPase AAA-type core" evidence="1">
    <location>
        <begin position="306"/>
        <end position="411"/>
    </location>
</feature>
<dbReference type="RefSeq" id="WP_151045271.1">
    <property type="nucleotide sequence ID" value="NZ_VZOT01000010.1"/>
</dbReference>
<gene>
    <name evidence="2" type="ORF">F7P80_12860</name>
</gene>
<evidence type="ECO:0000313" key="2">
    <source>
        <dbReference type="EMBL" id="KAB0585807.1"/>
    </source>
</evidence>
<dbReference type="InterPro" id="IPR027417">
    <property type="entry name" value="P-loop_NTPase"/>
</dbReference>
<dbReference type="Pfam" id="PF13304">
    <property type="entry name" value="AAA_21"/>
    <property type="match status" value="1"/>
</dbReference>
<evidence type="ECO:0000259" key="1">
    <source>
        <dbReference type="Pfam" id="PF13304"/>
    </source>
</evidence>